<dbReference type="Proteomes" id="UP000199118">
    <property type="component" value="Unassembled WGS sequence"/>
</dbReference>
<protein>
    <submittedName>
        <fullName evidence="2">Uncharacterized protein</fullName>
    </submittedName>
</protein>
<accession>A0A1H2R7S6</accession>
<evidence type="ECO:0000256" key="1">
    <source>
        <dbReference type="SAM" id="MobiDB-lite"/>
    </source>
</evidence>
<gene>
    <name evidence="2" type="ORF">SAMN05444336_101244</name>
</gene>
<evidence type="ECO:0000313" key="3">
    <source>
        <dbReference type="Proteomes" id="UP000199118"/>
    </source>
</evidence>
<reference evidence="2 3" key="1">
    <citation type="submission" date="2016-10" db="EMBL/GenBank/DDBJ databases">
        <authorList>
            <person name="de Groot N.N."/>
        </authorList>
    </citation>
    <scope>NUCLEOTIDE SEQUENCE [LARGE SCALE GENOMIC DNA]</scope>
    <source>
        <strain evidence="2 3">DSM 17890</strain>
    </source>
</reference>
<organism evidence="2 3">
    <name type="scientific">Albimonas donghaensis</name>
    <dbReference type="NCBI Taxonomy" id="356660"/>
    <lineage>
        <taxon>Bacteria</taxon>
        <taxon>Pseudomonadati</taxon>
        <taxon>Pseudomonadota</taxon>
        <taxon>Alphaproteobacteria</taxon>
        <taxon>Rhodobacterales</taxon>
        <taxon>Paracoccaceae</taxon>
        <taxon>Albimonas</taxon>
    </lineage>
</organism>
<feature type="region of interest" description="Disordered" evidence="1">
    <location>
        <begin position="92"/>
        <end position="111"/>
    </location>
</feature>
<name>A0A1H2R7S6_9RHOB</name>
<dbReference type="AlphaFoldDB" id="A0A1H2R7S6"/>
<dbReference type="STRING" id="356660.SAMN05444336_101244"/>
<sequence length="111" mass="12539">MMPADKRVERRDRAILAALPPTGARANLASRRHVPPEAFKVWSRNPWPRERADPLAASEIQRNLCAPALVDELRRFRAFRLRMQDMASRMAERQAAEGPALRLLDGGRGDA</sequence>
<evidence type="ECO:0000313" key="2">
    <source>
        <dbReference type="EMBL" id="SDW14729.1"/>
    </source>
</evidence>
<dbReference type="EMBL" id="FNMZ01000001">
    <property type="protein sequence ID" value="SDW14729.1"/>
    <property type="molecule type" value="Genomic_DNA"/>
</dbReference>
<keyword evidence="3" id="KW-1185">Reference proteome</keyword>
<proteinExistence type="predicted"/>